<dbReference type="GO" id="GO:0008233">
    <property type="term" value="F:peptidase activity"/>
    <property type="evidence" value="ECO:0007669"/>
    <property type="project" value="UniProtKB-KW"/>
</dbReference>
<name>A0A202BFV7_CHRVL</name>
<keyword evidence="2" id="KW-1185">Reference proteome</keyword>
<keyword evidence="1" id="KW-0645">Protease</keyword>
<dbReference type="Pfam" id="PF01972">
    <property type="entry name" value="SDH_protease"/>
    <property type="match status" value="1"/>
</dbReference>
<comment type="caution">
    <text evidence="1">The sequence shown here is derived from an EMBL/GenBank/DDBJ whole genome shotgun (WGS) entry which is preliminary data.</text>
</comment>
<dbReference type="PANTHER" id="PTHR35984:SF1">
    <property type="entry name" value="PERIPLASMIC SERINE PROTEASE"/>
    <property type="match status" value="1"/>
</dbReference>
<dbReference type="Gene3D" id="3.90.226.10">
    <property type="entry name" value="2-enoyl-CoA Hydratase, Chain A, domain 1"/>
    <property type="match status" value="1"/>
</dbReference>
<organism evidence="1 2">
    <name type="scientific">Chromobacterium violaceum</name>
    <dbReference type="NCBI Taxonomy" id="536"/>
    <lineage>
        <taxon>Bacteria</taxon>
        <taxon>Pseudomonadati</taxon>
        <taxon>Pseudomonadota</taxon>
        <taxon>Betaproteobacteria</taxon>
        <taxon>Neisseriales</taxon>
        <taxon>Chromobacteriaceae</taxon>
        <taxon>Chromobacterium</taxon>
    </lineage>
</organism>
<dbReference type="RefSeq" id="WP_087696985.1">
    <property type="nucleotide sequence ID" value="NZ_NHOO01000001.1"/>
</dbReference>
<keyword evidence="1" id="KW-0378">Hydrolase</keyword>
<gene>
    <name evidence="1" type="ORF">CBW21_00045</name>
</gene>
<dbReference type="GO" id="GO:0016020">
    <property type="term" value="C:membrane"/>
    <property type="evidence" value="ECO:0007669"/>
    <property type="project" value="InterPro"/>
</dbReference>
<dbReference type="InterPro" id="IPR029045">
    <property type="entry name" value="ClpP/crotonase-like_dom_sf"/>
</dbReference>
<reference evidence="1 2" key="1">
    <citation type="submission" date="2017-05" db="EMBL/GenBank/DDBJ databases">
        <title>Chromobacterium violaceum GHPS1 isolated from Hydrocarbon polluted soil in French Guiana display an awesome secondary metabolite arsenal and a battery of drug and heavy-metal-resistance and detoxification of xenobiotics proteins.</title>
        <authorList>
            <person name="Belbahri L."/>
        </authorList>
    </citation>
    <scope>NUCLEOTIDE SEQUENCE [LARGE SCALE GENOMIC DNA]</scope>
    <source>
        <strain evidence="1 2">GHPS1</strain>
    </source>
</reference>
<sequence>MPGWNSVLQEINKKQANGQQAVDLVRRRYMDRLQRYTKRNVIAYYSAWLSRPPQTPNLEIGDDDKNGLMTAVHRLDRTRGVDLILHTPGGNIAATESLVDYLWRMFGSDIRVIVPQIAMSAGTMIACSAKSIVMGKQSSLGPIDPQFNGIAAQAVLDEFQMAVQSIQQNPNCAPLWQAIIGKYHPTFLLECAQAIEMSRQMVTTWLSRNMLSSHANPDEKAAQVLDVLADHAHSKTHARHLSIETCQSIGLNVEVLEDDPKLQDLVLTIHHAFMHTFARSPAIKIVENHLGVATVLMEGIPAIGQPFMLGAMPNLPPPAPVPVQPVVHLAAAEAASAAPQNKQS</sequence>
<proteinExistence type="predicted"/>
<dbReference type="InterPro" id="IPR002825">
    <property type="entry name" value="Pept_S49_ser-pept_pro"/>
</dbReference>
<evidence type="ECO:0000313" key="2">
    <source>
        <dbReference type="Proteomes" id="UP000196342"/>
    </source>
</evidence>
<evidence type="ECO:0000313" key="1">
    <source>
        <dbReference type="EMBL" id="OVE50424.1"/>
    </source>
</evidence>
<dbReference type="Proteomes" id="UP000196342">
    <property type="component" value="Unassembled WGS sequence"/>
</dbReference>
<dbReference type="GO" id="GO:0006508">
    <property type="term" value="P:proteolysis"/>
    <property type="evidence" value="ECO:0007669"/>
    <property type="project" value="UniProtKB-KW"/>
</dbReference>
<accession>A0A202BFV7</accession>
<dbReference type="AlphaFoldDB" id="A0A202BFV7"/>
<dbReference type="SUPFAM" id="SSF52096">
    <property type="entry name" value="ClpP/crotonase"/>
    <property type="match status" value="1"/>
</dbReference>
<dbReference type="EMBL" id="NHOO01000001">
    <property type="protein sequence ID" value="OVE50424.1"/>
    <property type="molecule type" value="Genomic_DNA"/>
</dbReference>
<protein>
    <submittedName>
        <fullName evidence="1">Serine protease</fullName>
    </submittedName>
</protein>
<dbReference type="PANTHER" id="PTHR35984">
    <property type="entry name" value="PERIPLASMIC SERINE PROTEASE"/>
    <property type="match status" value="1"/>
</dbReference>